<dbReference type="AlphaFoldDB" id="A0A918YSR4"/>
<feature type="compositionally biased region" description="Basic and acidic residues" evidence="2">
    <location>
        <begin position="211"/>
        <end position="231"/>
    </location>
</feature>
<dbReference type="GO" id="GO:0005829">
    <property type="term" value="C:cytosol"/>
    <property type="evidence" value="ECO:0007669"/>
    <property type="project" value="TreeGrafter"/>
</dbReference>
<evidence type="ECO:0000313" key="5">
    <source>
        <dbReference type="Proteomes" id="UP000655443"/>
    </source>
</evidence>
<dbReference type="GO" id="GO:0004803">
    <property type="term" value="F:transposase activity"/>
    <property type="evidence" value="ECO:0007669"/>
    <property type="project" value="TreeGrafter"/>
</dbReference>
<keyword evidence="5" id="KW-1185">Reference proteome</keyword>
<dbReference type="Proteomes" id="UP000655443">
    <property type="component" value="Unassembled WGS sequence"/>
</dbReference>
<dbReference type="GO" id="GO:0032196">
    <property type="term" value="P:transposition"/>
    <property type="evidence" value="ECO:0007669"/>
    <property type="project" value="TreeGrafter"/>
</dbReference>
<proteinExistence type="predicted"/>
<dbReference type="SUPFAM" id="SSF53098">
    <property type="entry name" value="Ribonuclease H-like"/>
    <property type="match status" value="1"/>
</dbReference>
<keyword evidence="1" id="KW-0233">DNA recombination</keyword>
<organism evidence="4 5">
    <name type="scientific">Streptomyces alanosinicus</name>
    <dbReference type="NCBI Taxonomy" id="68171"/>
    <lineage>
        <taxon>Bacteria</taxon>
        <taxon>Bacillati</taxon>
        <taxon>Actinomycetota</taxon>
        <taxon>Actinomycetes</taxon>
        <taxon>Kitasatosporales</taxon>
        <taxon>Streptomycetaceae</taxon>
        <taxon>Streptomyces</taxon>
    </lineage>
</organism>
<dbReference type="InterPro" id="IPR001584">
    <property type="entry name" value="Integrase_cat-core"/>
</dbReference>
<feature type="domain" description="Integrase catalytic" evidence="3">
    <location>
        <begin position="213"/>
        <end position="374"/>
    </location>
</feature>
<dbReference type="Pfam" id="PF13936">
    <property type="entry name" value="HTH_38"/>
    <property type="match status" value="1"/>
</dbReference>
<dbReference type="InterPro" id="IPR053392">
    <property type="entry name" value="Transposase_IS30-like"/>
</dbReference>
<reference evidence="4" key="1">
    <citation type="journal article" date="2014" name="Int. J. Syst. Evol. Microbiol.">
        <title>Complete genome sequence of Corynebacterium casei LMG S-19264T (=DSM 44701T), isolated from a smear-ripened cheese.</title>
        <authorList>
            <consortium name="US DOE Joint Genome Institute (JGI-PGF)"/>
            <person name="Walter F."/>
            <person name="Albersmeier A."/>
            <person name="Kalinowski J."/>
            <person name="Ruckert C."/>
        </authorList>
    </citation>
    <scope>NUCLEOTIDE SEQUENCE</scope>
    <source>
        <strain evidence="4">JCM 4714</strain>
    </source>
</reference>
<dbReference type="GO" id="GO:0006310">
    <property type="term" value="P:DNA recombination"/>
    <property type="evidence" value="ECO:0007669"/>
    <property type="project" value="UniProtKB-KW"/>
</dbReference>
<sequence length="374" mass="41870">MSDEMKADLWRRWRAGESISVISRQIGKPPGSVFTVLKHHGGIAPAPRKARAGSLTLGEREEISRGLCAGHSYRAIAGLLGRAVSTISREVGNNGGRDVYRAIAAQERALDRARRPKQCLLAARPALRQTVLTLLCEEWSPEQIVGHLRRYHGNDPAMEISHETIYRSVYTTRWKVIPREVCKRLRTGRPIRKNKRHTVKGQWRSQITDARPIEERPQAAEDRSEPGHLEGDLVIGSNNSQVATLVDRKTRFLTLVKLASRHTNVVVPALAETYTRMDSRLRGTLTWDRGMELAAHKRLSTDTGVDVFFAAPRSPWQRGTNENTNKLLRQYLPKGTNLSTFSQGDLDAIAAKLNNRPRKCLGFRTPAESVALTG</sequence>
<dbReference type="RefSeq" id="WP_229882471.1">
    <property type="nucleotide sequence ID" value="NZ_BMVG01000060.1"/>
</dbReference>
<evidence type="ECO:0000259" key="3">
    <source>
        <dbReference type="PROSITE" id="PS50994"/>
    </source>
</evidence>
<dbReference type="Gene3D" id="3.30.420.10">
    <property type="entry name" value="Ribonuclease H-like superfamily/Ribonuclease H"/>
    <property type="match status" value="1"/>
</dbReference>
<dbReference type="NCBIfam" id="NF033563">
    <property type="entry name" value="transpos_IS30"/>
    <property type="match status" value="1"/>
</dbReference>
<dbReference type="EMBL" id="BMVG01000060">
    <property type="protein sequence ID" value="GHE15222.1"/>
    <property type="molecule type" value="Genomic_DNA"/>
</dbReference>
<dbReference type="InterPro" id="IPR012337">
    <property type="entry name" value="RNaseH-like_sf"/>
</dbReference>
<dbReference type="Pfam" id="PF00665">
    <property type="entry name" value="rve"/>
    <property type="match status" value="1"/>
</dbReference>
<dbReference type="GO" id="GO:0015074">
    <property type="term" value="P:DNA integration"/>
    <property type="evidence" value="ECO:0007669"/>
    <property type="project" value="InterPro"/>
</dbReference>
<feature type="region of interest" description="Disordered" evidence="2">
    <location>
        <begin position="193"/>
        <end position="234"/>
    </location>
</feature>
<dbReference type="PROSITE" id="PS50994">
    <property type="entry name" value="INTEGRASE"/>
    <property type="match status" value="1"/>
</dbReference>
<evidence type="ECO:0000256" key="1">
    <source>
        <dbReference type="ARBA" id="ARBA00023172"/>
    </source>
</evidence>
<evidence type="ECO:0000313" key="4">
    <source>
        <dbReference type="EMBL" id="GHE15222.1"/>
    </source>
</evidence>
<gene>
    <name evidence="4" type="primary">insI1</name>
    <name evidence="4" type="ORF">GCM10010339_89150</name>
</gene>
<protein>
    <submittedName>
        <fullName evidence="4">Transposase InsI for insertion sequence element IS30A</fullName>
    </submittedName>
</protein>
<comment type="caution">
    <text evidence="4">The sequence shown here is derived from an EMBL/GenBank/DDBJ whole genome shotgun (WGS) entry which is preliminary data.</text>
</comment>
<dbReference type="GO" id="GO:0003676">
    <property type="term" value="F:nucleic acid binding"/>
    <property type="evidence" value="ECO:0007669"/>
    <property type="project" value="InterPro"/>
</dbReference>
<dbReference type="PANTHER" id="PTHR10948">
    <property type="entry name" value="TRANSPOSASE"/>
    <property type="match status" value="1"/>
</dbReference>
<dbReference type="InterPro" id="IPR036397">
    <property type="entry name" value="RNaseH_sf"/>
</dbReference>
<accession>A0A918YSR4</accession>
<evidence type="ECO:0000256" key="2">
    <source>
        <dbReference type="SAM" id="MobiDB-lite"/>
    </source>
</evidence>
<name>A0A918YSR4_9ACTN</name>
<reference evidence="4" key="2">
    <citation type="submission" date="2020-09" db="EMBL/GenBank/DDBJ databases">
        <authorList>
            <person name="Sun Q."/>
            <person name="Ohkuma M."/>
        </authorList>
    </citation>
    <scope>NUCLEOTIDE SEQUENCE</scope>
    <source>
        <strain evidence="4">JCM 4714</strain>
    </source>
</reference>
<dbReference type="InterPro" id="IPR051917">
    <property type="entry name" value="Transposase-Integrase"/>
</dbReference>
<dbReference type="InterPro" id="IPR025246">
    <property type="entry name" value="IS30-like_HTH"/>
</dbReference>
<dbReference type="PANTHER" id="PTHR10948:SF23">
    <property type="entry name" value="TRANSPOSASE INSI FOR INSERTION SEQUENCE ELEMENT IS30A-RELATED"/>
    <property type="match status" value="1"/>
</dbReference>